<dbReference type="InterPro" id="IPR001845">
    <property type="entry name" value="HTH_ArsR_DNA-bd_dom"/>
</dbReference>
<dbReference type="EMBL" id="CP042262">
    <property type="protein sequence ID" value="QDY70582.1"/>
    <property type="molecule type" value="Genomic_DNA"/>
</dbReference>
<evidence type="ECO:0000256" key="3">
    <source>
        <dbReference type="ARBA" id="ARBA00023163"/>
    </source>
</evidence>
<dbReference type="InterPro" id="IPR011991">
    <property type="entry name" value="ArsR-like_HTH"/>
</dbReference>
<keyword evidence="5" id="KW-0614">Plasmid</keyword>
<dbReference type="PANTHER" id="PTHR33154:SF28">
    <property type="entry name" value="HTH-TYPE TRANSCRIPTIONAL REGULATOR YGAV-RELATED"/>
    <property type="match status" value="1"/>
</dbReference>
<dbReference type="GO" id="GO:0003677">
    <property type="term" value="F:DNA binding"/>
    <property type="evidence" value="ECO:0007669"/>
    <property type="project" value="UniProtKB-KW"/>
</dbReference>
<keyword evidence="3" id="KW-0804">Transcription</keyword>
<dbReference type="PANTHER" id="PTHR33154">
    <property type="entry name" value="TRANSCRIPTIONAL REGULATOR, ARSR FAMILY"/>
    <property type="match status" value="1"/>
</dbReference>
<dbReference type="InterPro" id="IPR051081">
    <property type="entry name" value="HTH_MetalResp_TranReg"/>
</dbReference>
<geneLocation type="plasmid" evidence="5 6">
    <name>unnamed1</name>
</geneLocation>
<dbReference type="AlphaFoldDB" id="A0A5B8IWQ5"/>
<dbReference type="OrthoDB" id="194599at2"/>
<keyword evidence="2" id="KW-0238">DNA-binding</keyword>
<dbReference type="SMART" id="SM00418">
    <property type="entry name" value="HTH_ARSR"/>
    <property type="match status" value="1"/>
</dbReference>
<dbReference type="PROSITE" id="PS50987">
    <property type="entry name" value="HTH_ARSR_2"/>
    <property type="match status" value="1"/>
</dbReference>
<keyword evidence="1" id="KW-0805">Transcription regulation</keyword>
<organism evidence="5 6">
    <name type="scientific">Qingshengfaniella alkalisoli</name>
    <dbReference type="NCBI Taxonomy" id="2599296"/>
    <lineage>
        <taxon>Bacteria</taxon>
        <taxon>Pseudomonadati</taxon>
        <taxon>Pseudomonadota</taxon>
        <taxon>Alphaproteobacteria</taxon>
        <taxon>Rhodobacterales</taxon>
        <taxon>Paracoccaceae</taxon>
        <taxon>Qingshengfaniella</taxon>
    </lineage>
</organism>
<dbReference type="SUPFAM" id="SSF46785">
    <property type="entry name" value="Winged helix' DNA-binding domain"/>
    <property type="match status" value="1"/>
</dbReference>
<keyword evidence="6" id="KW-1185">Reference proteome</keyword>
<dbReference type="Proteomes" id="UP000318483">
    <property type="component" value="Plasmid unnamed1"/>
</dbReference>
<accession>A0A5B8IWQ5</accession>
<dbReference type="CDD" id="cd00090">
    <property type="entry name" value="HTH_ARSR"/>
    <property type="match status" value="1"/>
</dbReference>
<gene>
    <name evidence="5" type="ORF">FPZ52_12845</name>
</gene>
<dbReference type="Pfam" id="PF01022">
    <property type="entry name" value="HTH_5"/>
    <property type="match status" value="1"/>
</dbReference>
<dbReference type="GO" id="GO:0003700">
    <property type="term" value="F:DNA-binding transcription factor activity"/>
    <property type="evidence" value="ECO:0007669"/>
    <property type="project" value="InterPro"/>
</dbReference>
<evidence type="ECO:0000313" key="5">
    <source>
        <dbReference type="EMBL" id="QDY70582.1"/>
    </source>
</evidence>
<dbReference type="RefSeq" id="WP_146366000.1">
    <property type="nucleotide sequence ID" value="NZ_CP042262.1"/>
</dbReference>
<evidence type="ECO:0000313" key="6">
    <source>
        <dbReference type="Proteomes" id="UP000318483"/>
    </source>
</evidence>
<sequence length="106" mass="11858">MKKNISDLRVAALEERAEYVAERLSLVANPKRLLILCELVNGEMSVSALQSQIGLSQSALSQHLARLREAGMLATRREAQMIYYSIADPELEVLMAALYDAFCRET</sequence>
<protein>
    <submittedName>
        <fullName evidence="5">Helix-turn-helix transcriptional regulator</fullName>
    </submittedName>
</protein>
<dbReference type="PRINTS" id="PR00778">
    <property type="entry name" value="HTHARSR"/>
</dbReference>
<name>A0A5B8IWQ5_9RHOB</name>
<dbReference type="InterPro" id="IPR036388">
    <property type="entry name" value="WH-like_DNA-bd_sf"/>
</dbReference>
<evidence type="ECO:0000256" key="1">
    <source>
        <dbReference type="ARBA" id="ARBA00023015"/>
    </source>
</evidence>
<reference evidence="5 6" key="1">
    <citation type="submission" date="2019-07" db="EMBL/GenBank/DDBJ databases">
        <title>Litoreibacter alkalisoli sp. nov., isolated from saline-alkaline soil.</title>
        <authorList>
            <person name="Wang S."/>
            <person name="Xu L."/>
            <person name="Xing Y.-T."/>
            <person name="Sun J.-Q."/>
        </authorList>
    </citation>
    <scope>NUCLEOTIDE SEQUENCE [LARGE SCALE GENOMIC DNA]</scope>
    <source>
        <strain evidence="5 6">LN3S51</strain>
        <plasmid evidence="5 6">unnamed1</plasmid>
    </source>
</reference>
<dbReference type="Gene3D" id="1.10.10.10">
    <property type="entry name" value="Winged helix-like DNA-binding domain superfamily/Winged helix DNA-binding domain"/>
    <property type="match status" value="1"/>
</dbReference>
<dbReference type="KEGG" id="lit:FPZ52_12845"/>
<dbReference type="InterPro" id="IPR036390">
    <property type="entry name" value="WH_DNA-bd_sf"/>
</dbReference>
<evidence type="ECO:0000256" key="2">
    <source>
        <dbReference type="ARBA" id="ARBA00023125"/>
    </source>
</evidence>
<feature type="domain" description="HTH arsR-type" evidence="4">
    <location>
        <begin position="12"/>
        <end position="106"/>
    </location>
</feature>
<proteinExistence type="predicted"/>
<evidence type="ECO:0000259" key="4">
    <source>
        <dbReference type="PROSITE" id="PS50987"/>
    </source>
</evidence>
<dbReference type="NCBIfam" id="NF033788">
    <property type="entry name" value="HTH_metalloreg"/>
    <property type="match status" value="1"/>
</dbReference>